<dbReference type="EMBL" id="JABSTR010003343">
    <property type="protein sequence ID" value="KAH9384861.1"/>
    <property type="molecule type" value="Genomic_DNA"/>
</dbReference>
<feature type="domain" description="Retrotransposon gag" evidence="2">
    <location>
        <begin position="28"/>
        <end position="99"/>
    </location>
</feature>
<evidence type="ECO:0000313" key="3">
    <source>
        <dbReference type="EMBL" id="KAH9384861.1"/>
    </source>
</evidence>
<keyword evidence="4" id="KW-1185">Reference proteome</keyword>
<protein>
    <recommendedName>
        <fullName evidence="2">Retrotransposon gag domain-containing protein</fullName>
    </recommendedName>
</protein>
<comment type="caution">
    <text evidence="3">The sequence shown here is derived from an EMBL/GenBank/DDBJ whole genome shotgun (WGS) entry which is preliminary data.</text>
</comment>
<evidence type="ECO:0000313" key="4">
    <source>
        <dbReference type="Proteomes" id="UP000821853"/>
    </source>
</evidence>
<dbReference type="OMA" id="EHEPFED"/>
<evidence type="ECO:0000256" key="1">
    <source>
        <dbReference type="SAM" id="MobiDB-lite"/>
    </source>
</evidence>
<reference evidence="3 4" key="1">
    <citation type="journal article" date="2020" name="Cell">
        <title>Large-Scale Comparative Analyses of Tick Genomes Elucidate Their Genetic Diversity and Vector Capacities.</title>
        <authorList>
            <consortium name="Tick Genome and Microbiome Consortium (TIGMIC)"/>
            <person name="Jia N."/>
            <person name="Wang J."/>
            <person name="Shi W."/>
            <person name="Du L."/>
            <person name="Sun Y."/>
            <person name="Zhan W."/>
            <person name="Jiang J.F."/>
            <person name="Wang Q."/>
            <person name="Zhang B."/>
            <person name="Ji P."/>
            <person name="Bell-Sakyi L."/>
            <person name="Cui X.M."/>
            <person name="Yuan T.T."/>
            <person name="Jiang B.G."/>
            <person name="Yang W.F."/>
            <person name="Lam T.T."/>
            <person name="Chang Q.C."/>
            <person name="Ding S.J."/>
            <person name="Wang X.J."/>
            <person name="Zhu J.G."/>
            <person name="Ruan X.D."/>
            <person name="Zhao L."/>
            <person name="Wei J.T."/>
            <person name="Ye R.Z."/>
            <person name="Que T.C."/>
            <person name="Du C.H."/>
            <person name="Zhou Y.H."/>
            <person name="Cheng J.X."/>
            <person name="Dai P.F."/>
            <person name="Guo W.B."/>
            <person name="Han X.H."/>
            <person name="Huang E.J."/>
            <person name="Li L.F."/>
            <person name="Wei W."/>
            <person name="Gao Y.C."/>
            <person name="Liu J.Z."/>
            <person name="Shao H.Z."/>
            <person name="Wang X."/>
            <person name="Wang C.C."/>
            <person name="Yang T.C."/>
            <person name="Huo Q.B."/>
            <person name="Li W."/>
            <person name="Chen H.Y."/>
            <person name="Chen S.E."/>
            <person name="Zhou L.G."/>
            <person name="Ni X.B."/>
            <person name="Tian J.H."/>
            <person name="Sheng Y."/>
            <person name="Liu T."/>
            <person name="Pan Y.S."/>
            <person name="Xia L.Y."/>
            <person name="Li J."/>
            <person name="Zhao F."/>
            <person name="Cao W.C."/>
        </authorList>
    </citation>
    <scope>NUCLEOTIDE SEQUENCE [LARGE SCALE GENOMIC DNA]</scope>
    <source>
        <strain evidence="3">HaeL-2018</strain>
    </source>
</reference>
<sequence>MGSRFAPPQRKKAYKTLKDLLLPAKPEEKTFEDLVKVLSDHYEPSSQVIAERFKFNRRYQGEGESVAAFAVTLKHTAAKCNCGTFLDDALRDRFVAGLRNSTIQTGLLKKKELTFESACVFAKSVEWPSGSRGDSDQQRVRMPTSTL</sequence>
<evidence type="ECO:0000259" key="2">
    <source>
        <dbReference type="Pfam" id="PF03732"/>
    </source>
</evidence>
<accession>A0A9J6HDG5</accession>
<dbReference type="Pfam" id="PF03732">
    <property type="entry name" value="Retrotrans_gag"/>
    <property type="match status" value="1"/>
</dbReference>
<dbReference type="AlphaFoldDB" id="A0A9J6HDG5"/>
<dbReference type="OrthoDB" id="6489650at2759"/>
<feature type="region of interest" description="Disordered" evidence="1">
    <location>
        <begin position="127"/>
        <end position="147"/>
    </location>
</feature>
<dbReference type="PANTHER" id="PTHR33198:SF19">
    <property type="entry name" value="CCHC-TYPE DOMAIN-CONTAINING PROTEIN"/>
    <property type="match status" value="1"/>
</dbReference>
<proteinExistence type="predicted"/>
<dbReference type="InterPro" id="IPR005162">
    <property type="entry name" value="Retrotrans_gag_dom"/>
</dbReference>
<organism evidence="3 4">
    <name type="scientific">Haemaphysalis longicornis</name>
    <name type="common">Bush tick</name>
    <dbReference type="NCBI Taxonomy" id="44386"/>
    <lineage>
        <taxon>Eukaryota</taxon>
        <taxon>Metazoa</taxon>
        <taxon>Ecdysozoa</taxon>
        <taxon>Arthropoda</taxon>
        <taxon>Chelicerata</taxon>
        <taxon>Arachnida</taxon>
        <taxon>Acari</taxon>
        <taxon>Parasitiformes</taxon>
        <taxon>Ixodida</taxon>
        <taxon>Ixodoidea</taxon>
        <taxon>Ixodidae</taxon>
        <taxon>Haemaphysalinae</taxon>
        <taxon>Haemaphysalis</taxon>
    </lineage>
</organism>
<gene>
    <name evidence="3" type="ORF">HPB48_026890</name>
</gene>
<name>A0A9J6HDG5_HAELO</name>
<dbReference type="Proteomes" id="UP000821853">
    <property type="component" value="Unassembled WGS sequence"/>
</dbReference>
<dbReference type="PANTHER" id="PTHR33198">
    <property type="entry name" value="ANK_REP_REGION DOMAIN-CONTAINING PROTEIN-RELATED"/>
    <property type="match status" value="1"/>
</dbReference>
<dbReference type="VEuPathDB" id="VectorBase:HLOH_063559"/>